<evidence type="ECO:0000256" key="6">
    <source>
        <dbReference type="ARBA" id="ARBA00022692"/>
    </source>
</evidence>
<name>A0ABM8E541_9HYPH</name>
<keyword evidence="12" id="KW-1185">Reference proteome</keyword>
<evidence type="ECO:0000256" key="8">
    <source>
        <dbReference type="ARBA" id="ARBA00022989"/>
    </source>
</evidence>
<evidence type="ECO:0000313" key="11">
    <source>
        <dbReference type="EMBL" id="BDV33018.1"/>
    </source>
</evidence>
<evidence type="ECO:0000256" key="10">
    <source>
        <dbReference type="RuleBase" id="RU364125"/>
    </source>
</evidence>
<gene>
    <name evidence="11" type="ORF">SS37A_05470</name>
</gene>
<evidence type="ECO:0000256" key="5">
    <source>
        <dbReference type="ARBA" id="ARBA00022500"/>
    </source>
</evidence>
<keyword evidence="6" id="KW-0812">Transmembrane</keyword>
<evidence type="ECO:0000256" key="1">
    <source>
        <dbReference type="ARBA" id="ARBA00002254"/>
    </source>
</evidence>
<keyword evidence="5 10" id="KW-0145">Chemotaxis</keyword>
<proteinExistence type="inferred from homology"/>
<evidence type="ECO:0000256" key="2">
    <source>
        <dbReference type="ARBA" id="ARBA00004162"/>
    </source>
</evidence>
<comment type="function">
    <text evidence="1 10">Controls the rotational direction of flagella during chemotaxis.</text>
</comment>
<comment type="similarity">
    <text evidence="3 10">Belongs to the FliL family.</text>
</comment>
<evidence type="ECO:0000313" key="12">
    <source>
        <dbReference type="Proteomes" id="UP001317629"/>
    </source>
</evidence>
<sequence length="94" mass="10302">MKELAPIVTNLSDGNSSWIRLQVAIVYDPDALTHPDILISELTGDIVAYLRSLSLRSIEGSAGLRRLNEELSERASIRSEGAVQELVIQSLVVQ</sequence>
<keyword evidence="10" id="KW-0997">Cell inner membrane</keyword>
<protein>
    <recommendedName>
        <fullName evidence="10">Flagellar protein FliL</fullName>
    </recommendedName>
</protein>
<organism evidence="11 12">
    <name type="scientific">Methylocystis iwaonis</name>
    <dbReference type="NCBI Taxonomy" id="2885079"/>
    <lineage>
        <taxon>Bacteria</taxon>
        <taxon>Pseudomonadati</taxon>
        <taxon>Pseudomonadota</taxon>
        <taxon>Alphaproteobacteria</taxon>
        <taxon>Hyphomicrobiales</taxon>
        <taxon>Methylocystaceae</taxon>
        <taxon>Methylocystis</taxon>
    </lineage>
</organism>
<keyword evidence="8" id="KW-1133">Transmembrane helix</keyword>
<dbReference type="Proteomes" id="UP001317629">
    <property type="component" value="Chromosome"/>
</dbReference>
<dbReference type="InterPro" id="IPR005503">
    <property type="entry name" value="FliL"/>
</dbReference>
<evidence type="ECO:0000256" key="4">
    <source>
        <dbReference type="ARBA" id="ARBA00022475"/>
    </source>
</evidence>
<evidence type="ECO:0000256" key="7">
    <source>
        <dbReference type="ARBA" id="ARBA00022779"/>
    </source>
</evidence>
<dbReference type="Pfam" id="PF03748">
    <property type="entry name" value="FliL"/>
    <property type="match status" value="1"/>
</dbReference>
<accession>A0ABM8E541</accession>
<keyword evidence="7 10" id="KW-0283">Flagellar rotation</keyword>
<evidence type="ECO:0000256" key="3">
    <source>
        <dbReference type="ARBA" id="ARBA00008281"/>
    </source>
</evidence>
<comment type="subcellular location">
    <subcellularLocation>
        <location evidence="10">Cell inner membrane</location>
    </subcellularLocation>
    <subcellularLocation>
        <location evidence="2">Cell membrane</location>
        <topology evidence="2">Single-pass membrane protein</topology>
    </subcellularLocation>
</comment>
<evidence type="ECO:0000256" key="9">
    <source>
        <dbReference type="ARBA" id="ARBA00023136"/>
    </source>
</evidence>
<reference evidence="11 12" key="1">
    <citation type="journal article" date="2023" name="Int. J. Syst. Evol. Microbiol.">
        <title>Methylocystis iwaonis sp. nov., a type II methane-oxidizing bacterium from surface soil of a rice paddy field in Japan, and emended description of the genus Methylocystis (ex Whittenbury et al. 1970) Bowman et al. 1993.</title>
        <authorList>
            <person name="Kaise H."/>
            <person name="Sawadogo J.B."/>
            <person name="Alam M.S."/>
            <person name="Ueno C."/>
            <person name="Dianou D."/>
            <person name="Shinjo R."/>
            <person name="Asakawa S."/>
        </authorList>
    </citation>
    <scope>NUCLEOTIDE SEQUENCE [LARGE SCALE GENOMIC DNA]</scope>
    <source>
        <strain evidence="11 12">SS37A-Re</strain>
    </source>
</reference>
<dbReference type="EMBL" id="AP027142">
    <property type="protein sequence ID" value="BDV33018.1"/>
    <property type="molecule type" value="Genomic_DNA"/>
</dbReference>
<keyword evidence="9 10" id="KW-0472">Membrane</keyword>
<keyword evidence="4" id="KW-1003">Cell membrane</keyword>